<accession>A0A7S3XXL1</accession>
<feature type="region of interest" description="Disordered" evidence="1">
    <location>
        <begin position="52"/>
        <end position="163"/>
    </location>
</feature>
<feature type="compositionally biased region" description="Basic and acidic residues" evidence="1">
    <location>
        <begin position="137"/>
        <end position="154"/>
    </location>
</feature>
<feature type="compositionally biased region" description="Polar residues" evidence="1">
    <location>
        <begin position="113"/>
        <end position="135"/>
    </location>
</feature>
<protein>
    <submittedName>
        <fullName evidence="2">Uncharacterized protein</fullName>
    </submittedName>
</protein>
<dbReference type="EMBL" id="HBIU01030153">
    <property type="protein sequence ID" value="CAE0635165.1"/>
    <property type="molecule type" value="Transcribed_RNA"/>
</dbReference>
<feature type="region of interest" description="Disordered" evidence="1">
    <location>
        <begin position="295"/>
        <end position="331"/>
    </location>
</feature>
<proteinExistence type="predicted"/>
<evidence type="ECO:0000256" key="1">
    <source>
        <dbReference type="SAM" id="MobiDB-lite"/>
    </source>
</evidence>
<feature type="compositionally biased region" description="Basic and acidic residues" evidence="1">
    <location>
        <begin position="81"/>
        <end position="99"/>
    </location>
</feature>
<name>A0A7S3XXL1_HETAK</name>
<dbReference type="AlphaFoldDB" id="A0A7S3XXL1"/>
<sequence length="331" mass="35635">MFSKENHQVAKRKKVVGEISKFVLFFDKKGLGKAGYWEKLIKHTQDLLSDAVTGGQDPPLKGETANLKHIRGSQEEEQEDKEGKTDCGGEKRDQVKESAEGGGAHGGKKKKNTSSTNLLSKKLQQANESPLSSDQEPSEHPKGPHSHRFADEPKTGNTGHTSESLSLADALLKVFLVEIGEASSPRAKTPSTPSSSVDETMNEFGGGGGGGSTMIDSPEDCQQKMTRSRLGGPLTTDNIHTTTLGCSGDHASSVSSRGGKMDLLLAAFTSEQLRLVQIATGNISQAVNAILWKRRRIRPKNSDEQSQPYHHTSGGDEDILPSPSLKRKKVA</sequence>
<evidence type="ECO:0000313" key="2">
    <source>
        <dbReference type="EMBL" id="CAE0635165.1"/>
    </source>
</evidence>
<reference evidence="2" key="1">
    <citation type="submission" date="2021-01" db="EMBL/GenBank/DDBJ databases">
        <authorList>
            <person name="Corre E."/>
            <person name="Pelletier E."/>
            <person name="Niang G."/>
            <person name="Scheremetjew M."/>
            <person name="Finn R."/>
            <person name="Kale V."/>
            <person name="Holt S."/>
            <person name="Cochrane G."/>
            <person name="Meng A."/>
            <person name="Brown T."/>
            <person name="Cohen L."/>
        </authorList>
    </citation>
    <scope>NUCLEOTIDE SEQUENCE</scope>
    <source>
        <strain evidence="2">CCMP3107</strain>
    </source>
</reference>
<organism evidence="2">
    <name type="scientific">Heterosigma akashiwo</name>
    <name type="common">Chromophytic alga</name>
    <name type="synonym">Heterosigma carterae</name>
    <dbReference type="NCBI Taxonomy" id="2829"/>
    <lineage>
        <taxon>Eukaryota</taxon>
        <taxon>Sar</taxon>
        <taxon>Stramenopiles</taxon>
        <taxon>Ochrophyta</taxon>
        <taxon>Raphidophyceae</taxon>
        <taxon>Chattonellales</taxon>
        <taxon>Chattonellaceae</taxon>
        <taxon>Heterosigma</taxon>
    </lineage>
</organism>
<gene>
    <name evidence="2" type="ORF">HAKA00212_LOCUS13905</name>
</gene>